<sequence>NSMRNKNKRSKETSGGTDEGSAIISCAQVLDRRNESIAAVELPKTRRERPTLLKLAGFKAANFYRVVKCFKEIAEIEDCPRNGRSTTLSTPKNNQKISCQINEIQRA</sequence>
<keyword evidence="3" id="KW-1185">Reference proteome</keyword>
<reference evidence="2" key="1">
    <citation type="submission" date="2021-06" db="EMBL/GenBank/DDBJ databases">
        <title>Parelaphostrongylus tenuis whole genome reference sequence.</title>
        <authorList>
            <person name="Garwood T.J."/>
            <person name="Larsen P.A."/>
            <person name="Fountain-Jones N.M."/>
            <person name="Garbe J.R."/>
            <person name="Macchietto M.G."/>
            <person name="Kania S.A."/>
            <person name="Gerhold R.W."/>
            <person name="Richards J.E."/>
            <person name="Wolf T.M."/>
        </authorList>
    </citation>
    <scope>NUCLEOTIDE SEQUENCE</scope>
    <source>
        <strain evidence="2">MNPRO001-30</strain>
        <tissue evidence="2">Meninges</tissue>
    </source>
</reference>
<dbReference type="Proteomes" id="UP001196413">
    <property type="component" value="Unassembled WGS sequence"/>
</dbReference>
<evidence type="ECO:0000256" key="1">
    <source>
        <dbReference type="SAM" id="MobiDB-lite"/>
    </source>
</evidence>
<protein>
    <submittedName>
        <fullName evidence="2">Uncharacterized protein</fullName>
    </submittedName>
</protein>
<feature type="region of interest" description="Disordered" evidence="1">
    <location>
        <begin position="1"/>
        <end position="20"/>
    </location>
</feature>
<feature type="non-terminal residue" evidence="2">
    <location>
        <position position="107"/>
    </location>
</feature>
<evidence type="ECO:0000313" key="3">
    <source>
        <dbReference type="Proteomes" id="UP001196413"/>
    </source>
</evidence>
<evidence type="ECO:0000313" key="2">
    <source>
        <dbReference type="EMBL" id="KAJ1348601.1"/>
    </source>
</evidence>
<proteinExistence type="predicted"/>
<dbReference type="AlphaFoldDB" id="A0AAD5MJ11"/>
<name>A0AAD5MJ11_PARTN</name>
<dbReference type="EMBL" id="JAHQIW010000526">
    <property type="protein sequence ID" value="KAJ1348601.1"/>
    <property type="molecule type" value="Genomic_DNA"/>
</dbReference>
<accession>A0AAD5MJ11</accession>
<organism evidence="2 3">
    <name type="scientific">Parelaphostrongylus tenuis</name>
    <name type="common">Meningeal worm</name>
    <dbReference type="NCBI Taxonomy" id="148309"/>
    <lineage>
        <taxon>Eukaryota</taxon>
        <taxon>Metazoa</taxon>
        <taxon>Ecdysozoa</taxon>
        <taxon>Nematoda</taxon>
        <taxon>Chromadorea</taxon>
        <taxon>Rhabditida</taxon>
        <taxon>Rhabditina</taxon>
        <taxon>Rhabditomorpha</taxon>
        <taxon>Strongyloidea</taxon>
        <taxon>Metastrongylidae</taxon>
        <taxon>Parelaphostrongylus</taxon>
    </lineage>
</organism>
<gene>
    <name evidence="2" type="ORF">KIN20_003940</name>
</gene>
<comment type="caution">
    <text evidence="2">The sequence shown here is derived from an EMBL/GenBank/DDBJ whole genome shotgun (WGS) entry which is preliminary data.</text>
</comment>